<evidence type="ECO:0000313" key="4">
    <source>
        <dbReference type="EMBL" id="PRX97100.1"/>
    </source>
</evidence>
<name>A0A2T0PZY4_9ACTN</name>
<dbReference type="PROSITE" id="PS51257">
    <property type="entry name" value="PROKAR_LIPOPROTEIN"/>
    <property type="match status" value="1"/>
</dbReference>
<dbReference type="PANTHER" id="PTHR13789:SF309">
    <property type="entry name" value="PUTATIVE (AFU_ORTHOLOGUE AFUA_6G14510)-RELATED"/>
    <property type="match status" value="1"/>
</dbReference>
<dbReference type="GO" id="GO:0071949">
    <property type="term" value="F:FAD binding"/>
    <property type="evidence" value="ECO:0007669"/>
    <property type="project" value="InterPro"/>
</dbReference>
<evidence type="ECO:0000256" key="1">
    <source>
        <dbReference type="ARBA" id="ARBA00023002"/>
    </source>
</evidence>
<keyword evidence="5" id="KW-1185">Reference proteome</keyword>
<dbReference type="InterPro" id="IPR050493">
    <property type="entry name" value="FAD-dep_Monooxygenase_BioMet"/>
</dbReference>
<evidence type="ECO:0000256" key="2">
    <source>
        <dbReference type="ARBA" id="ARBA00023033"/>
    </source>
</evidence>
<dbReference type="GO" id="GO:0004497">
    <property type="term" value="F:monooxygenase activity"/>
    <property type="evidence" value="ECO:0007669"/>
    <property type="project" value="UniProtKB-KW"/>
</dbReference>
<protein>
    <submittedName>
        <fullName evidence="4">2-polyprenyl-6-methoxyphenol hydroxylase-like FAD-dependent oxidoreductase</fullName>
    </submittedName>
</protein>
<dbReference type="InterPro" id="IPR036188">
    <property type="entry name" value="FAD/NAD-bd_sf"/>
</dbReference>
<keyword evidence="1" id="KW-0560">Oxidoreductase</keyword>
<dbReference type="SUPFAM" id="SSF51905">
    <property type="entry name" value="FAD/NAD(P)-binding domain"/>
    <property type="match status" value="1"/>
</dbReference>
<keyword evidence="2" id="KW-0503">Monooxygenase</keyword>
<evidence type="ECO:0000313" key="5">
    <source>
        <dbReference type="Proteomes" id="UP000237846"/>
    </source>
</evidence>
<organism evidence="4 5">
    <name type="scientific">Allonocardiopsis opalescens</name>
    <dbReference type="NCBI Taxonomy" id="1144618"/>
    <lineage>
        <taxon>Bacteria</taxon>
        <taxon>Bacillati</taxon>
        <taxon>Actinomycetota</taxon>
        <taxon>Actinomycetes</taxon>
        <taxon>Streptosporangiales</taxon>
        <taxon>Allonocardiopsis</taxon>
    </lineage>
</organism>
<evidence type="ECO:0000259" key="3">
    <source>
        <dbReference type="Pfam" id="PF01494"/>
    </source>
</evidence>
<sequence>MLIRGSRVAVVGGSIAGCAAAIALRRAGCSVTVYERSGAELTDRGFGIALPVPLRDELAAIGYLPPGMPVRPCRERVWMLRDRAGAAERESPEGRVAWRTPLEASFVNWGLLWRAVCSSVADSVYRKALAVVDVAVDDEGATVTTADGRGERYDVVVGADGYRSLVRGLVDPAARPRFAGYALWRGNYPVADDRTAIPDALAQGTVTVGFPGGHGVFYLIPDFRPSGTRMNWAVYSRVAEASRFTDPTSLPPGSLDDGLTRFLDQLLTDHFPPVWADIARYGGRDSVSLQPIYDVTVARYAAERVLLVGDAAALARPHTGSGATKALQDAIALERVCRTHTTWEKALPAYDDRRRAFGNALVELGRRLGLAQVERTPDWEAMAPAEFESWFSAVVGGRSTPYDR</sequence>
<gene>
    <name evidence="4" type="ORF">CLV72_106136</name>
</gene>
<dbReference type="PANTHER" id="PTHR13789">
    <property type="entry name" value="MONOOXYGENASE"/>
    <property type="match status" value="1"/>
</dbReference>
<feature type="domain" description="FAD-binding" evidence="3">
    <location>
        <begin position="136"/>
        <end position="363"/>
    </location>
</feature>
<reference evidence="4 5" key="1">
    <citation type="submission" date="2018-03" db="EMBL/GenBank/DDBJ databases">
        <title>Genomic Encyclopedia of Archaeal and Bacterial Type Strains, Phase II (KMG-II): from individual species to whole genera.</title>
        <authorList>
            <person name="Goeker M."/>
        </authorList>
    </citation>
    <scope>NUCLEOTIDE SEQUENCE [LARGE SCALE GENOMIC DNA]</scope>
    <source>
        <strain evidence="4 5">DSM 45601</strain>
    </source>
</reference>
<dbReference type="Pfam" id="PF01494">
    <property type="entry name" value="FAD_binding_3"/>
    <property type="match status" value="1"/>
</dbReference>
<dbReference type="InterPro" id="IPR002938">
    <property type="entry name" value="FAD-bd"/>
</dbReference>
<dbReference type="EMBL" id="PVZC01000006">
    <property type="protein sequence ID" value="PRX97100.1"/>
    <property type="molecule type" value="Genomic_DNA"/>
</dbReference>
<dbReference type="OrthoDB" id="9782160at2"/>
<comment type="caution">
    <text evidence="4">The sequence shown here is derived from an EMBL/GenBank/DDBJ whole genome shotgun (WGS) entry which is preliminary data.</text>
</comment>
<dbReference type="RefSeq" id="WP_106248831.1">
    <property type="nucleotide sequence ID" value="NZ_PVZC01000006.1"/>
</dbReference>
<accession>A0A2T0PZY4</accession>
<dbReference type="SUPFAM" id="SSF54373">
    <property type="entry name" value="FAD-linked reductases, C-terminal domain"/>
    <property type="match status" value="1"/>
</dbReference>
<dbReference type="Pfam" id="PF13450">
    <property type="entry name" value="NAD_binding_8"/>
    <property type="match status" value="1"/>
</dbReference>
<dbReference type="PRINTS" id="PR00420">
    <property type="entry name" value="RNGMNOXGNASE"/>
</dbReference>
<proteinExistence type="predicted"/>
<dbReference type="Gene3D" id="3.50.50.60">
    <property type="entry name" value="FAD/NAD(P)-binding domain"/>
    <property type="match status" value="1"/>
</dbReference>
<dbReference type="AlphaFoldDB" id="A0A2T0PZY4"/>
<dbReference type="Proteomes" id="UP000237846">
    <property type="component" value="Unassembled WGS sequence"/>
</dbReference>